<dbReference type="OrthoDB" id="10260024at2759"/>
<dbReference type="InterPro" id="IPR028108">
    <property type="entry name" value="DUF4505"/>
</dbReference>
<dbReference type="AlphaFoldDB" id="A0A2N5W954"/>
<comment type="similarity">
    <text evidence="1">Belongs to the UPF0598 family.</text>
</comment>
<dbReference type="Pfam" id="PF14956">
    <property type="entry name" value="DUF4505"/>
    <property type="match status" value="1"/>
</dbReference>
<evidence type="ECO:0000256" key="1">
    <source>
        <dbReference type="ARBA" id="ARBA00006322"/>
    </source>
</evidence>
<comment type="caution">
    <text evidence="2">The sequence shown here is derived from an EMBL/GenBank/DDBJ whole genome shotgun (WGS) entry which is preliminary data.</text>
</comment>
<organism evidence="2 3">
    <name type="scientific">Puccinia coronata f. sp. avenae</name>
    <dbReference type="NCBI Taxonomy" id="200324"/>
    <lineage>
        <taxon>Eukaryota</taxon>
        <taxon>Fungi</taxon>
        <taxon>Dikarya</taxon>
        <taxon>Basidiomycota</taxon>
        <taxon>Pucciniomycotina</taxon>
        <taxon>Pucciniomycetes</taxon>
        <taxon>Pucciniales</taxon>
        <taxon>Pucciniaceae</taxon>
        <taxon>Puccinia</taxon>
    </lineage>
</organism>
<dbReference type="STRING" id="200324.A0A2N5W954"/>
<evidence type="ECO:0000313" key="2">
    <source>
        <dbReference type="EMBL" id="PLW58765.1"/>
    </source>
</evidence>
<proteinExistence type="inferred from homology"/>
<evidence type="ECO:0000313" key="3">
    <source>
        <dbReference type="Proteomes" id="UP000235388"/>
    </source>
</evidence>
<dbReference type="PANTHER" id="PTHR31449">
    <property type="entry name" value="UPF0598 PROTEIN C8ORF82"/>
    <property type="match status" value="1"/>
</dbReference>
<reference evidence="2 3" key="1">
    <citation type="submission" date="2017-11" db="EMBL/GenBank/DDBJ databases">
        <title>De novo assembly and phasing of dikaryotic genomes from two isolates of Puccinia coronata f. sp. avenae, the causal agent of oat crown rust.</title>
        <authorList>
            <person name="Miller M.E."/>
            <person name="Zhang Y."/>
            <person name="Omidvar V."/>
            <person name="Sperschneider J."/>
            <person name="Schwessinger B."/>
            <person name="Raley C."/>
            <person name="Palmer J.M."/>
            <person name="Garnica D."/>
            <person name="Upadhyaya N."/>
            <person name="Rathjen J."/>
            <person name="Taylor J.M."/>
            <person name="Park R.F."/>
            <person name="Dodds P.N."/>
            <person name="Hirsch C.D."/>
            <person name="Kianian S.F."/>
            <person name="Figueroa M."/>
        </authorList>
    </citation>
    <scope>NUCLEOTIDE SEQUENCE [LARGE SCALE GENOMIC DNA]</scope>
    <source>
        <strain evidence="2">12NC29</strain>
    </source>
</reference>
<keyword evidence="3" id="KW-1185">Reference proteome</keyword>
<name>A0A2N5W954_9BASI</name>
<protein>
    <submittedName>
        <fullName evidence="2">Uncharacterized protein</fullName>
    </submittedName>
</protein>
<dbReference type="PANTHER" id="PTHR31449:SF3">
    <property type="entry name" value="UPF0598 PROTEIN C8ORF82"/>
    <property type="match status" value="1"/>
</dbReference>
<gene>
    <name evidence="2" type="ORF">PCANC_00423</name>
</gene>
<dbReference type="Proteomes" id="UP000235388">
    <property type="component" value="Unassembled WGS sequence"/>
</dbReference>
<sequence>MSEASTRKIRSYNYDVDLHGRVYLSEVRSRNFTNCYRDETFLNILIKKLRKNQPDPSHDSVDPEELQLAEENLKKGFKWYQSVFSCIISWSCPSSYKIVTQLFSLLTNNNNNNKTDELIYGGSLKKAFEPGQLKHDRSTGWLFHPSPSEKHNGRYSLLASSILFDSLQDSIDLEAGWITWKQRKFPVLPLEPDDLD</sequence>
<dbReference type="EMBL" id="PGCJ01000001">
    <property type="protein sequence ID" value="PLW58765.1"/>
    <property type="molecule type" value="Genomic_DNA"/>
</dbReference>
<accession>A0A2N5W954</accession>